<evidence type="ECO:0000259" key="9">
    <source>
        <dbReference type="Pfam" id="PF01743"/>
    </source>
</evidence>
<dbReference type="EMBL" id="WTYJ01000002">
    <property type="protein sequence ID" value="MXO99386.1"/>
    <property type="molecule type" value="Genomic_DNA"/>
</dbReference>
<sequence>MNTDTNPPHLPAAEWTRRADLARLVATLGPGNLRWVGGAVRDTLLDHPVKDIDAATPLEPEVVMQALKNAGISCIPTGIAHGTVTAVLAGGPVEITTLRHDVSTDGRRATVAFATAWEDDAARRDFTINALYCDPDTLELHDYFYGRADLAEHRVRFIGDARQRIREDHLRILRYYRFQARFGATLDAEAEAACAELAPTLKGLSRERVGSELLNLLSLNDPSATVARMFAAGVLPVILPETTATQVAALAALCGEEARQQVAPDAVRRLAALVPADAKVAEQVAARLRLSAAQKKRLATAAARPACAWTRAEDVRVLAYRQGKEAAIDQVLLAGQSIAPLIGWDVPAFPLKGGDIVRRGVGAGPEVARILRQVEEKWLAEGFPGQDRVMQILEATLPA</sequence>
<dbReference type="Gene3D" id="3.30.460.10">
    <property type="entry name" value="Beta Polymerase, domain 2"/>
    <property type="match status" value="1"/>
</dbReference>
<evidence type="ECO:0000256" key="6">
    <source>
        <dbReference type="ARBA" id="ARBA00022741"/>
    </source>
</evidence>
<name>A0A6I4TTR2_9SPHN</name>
<dbReference type="CDD" id="cd05398">
    <property type="entry name" value="NT_ClassII-CCAase"/>
    <property type="match status" value="1"/>
</dbReference>
<dbReference type="Gene3D" id="1.10.3090.10">
    <property type="entry name" value="cca-adding enzyme, domain 2"/>
    <property type="match status" value="1"/>
</dbReference>
<evidence type="ECO:0000256" key="3">
    <source>
        <dbReference type="ARBA" id="ARBA00022694"/>
    </source>
</evidence>
<dbReference type="InterPro" id="IPR032828">
    <property type="entry name" value="PolyA_RNA-bd"/>
</dbReference>
<comment type="caution">
    <text evidence="11">The sequence shown here is derived from an EMBL/GenBank/DDBJ whole genome shotgun (WGS) entry which is preliminary data.</text>
</comment>
<dbReference type="GO" id="GO:0046872">
    <property type="term" value="F:metal ion binding"/>
    <property type="evidence" value="ECO:0007669"/>
    <property type="project" value="UniProtKB-KW"/>
</dbReference>
<keyword evidence="12" id="KW-1185">Reference proteome</keyword>
<dbReference type="InterPro" id="IPR050264">
    <property type="entry name" value="Bact_CCA-adding_enz_type3_sf"/>
</dbReference>
<organism evidence="11 12">
    <name type="scientific">Croceibacterium xixiisoli</name>
    <dbReference type="NCBI Taxonomy" id="1476466"/>
    <lineage>
        <taxon>Bacteria</taxon>
        <taxon>Pseudomonadati</taxon>
        <taxon>Pseudomonadota</taxon>
        <taxon>Alphaproteobacteria</taxon>
        <taxon>Sphingomonadales</taxon>
        <taxon>Erythrobacteraceae</taxon>
        <taxon>Croceibacterium</taxon>
    </lineage>
</organism>
<dbReference type="Pfam" id="PF01743">
    <property type="entry name" value="PolyA_pol"/>
    <property type="match status" value="1"/>
</dbReference>
<dbReference type="InterPro" id="IPR043519">
    <property type="entry name" value="NT_sf"/>
</dbReference>
<evidence type="ECO:0000313" key="11">
    <source>
        <dbReference type="EMBL" id="MXO99386.1"/>
    </source>
</evidence>
<keyword evidence="7" id="KW-0460">Magnesium</keyword>
<dbReference type="Proteomes" id="UP000469430">
    <property type="component" value="Unassembled WGS sequence"/>
</dbReference>
<dbReference type="PANTHER" id="PTHR46173:SF1">
    <property type="entry name" value="CCA TRNA NUCLEOTIDYLTRANSFERASE 1, MITOCHONDRIAL"/>
    <property type="match status" value="1"/>
</dbReference>
<evidence type="ECO:0000256" key="8">
    <source>
        <dbReference type="RuleBase" id="RU003953"/>
    </source>
</evidence>
<dbReference type="InterPro" id="IPR002646">
    <property type="entry name" value="PolA_pol_head_dom"/>
</dbReference>
<comment type="similarity">
    <text evidence="8">Belongs to the tRNA nucleotidyltransferase/poly(A) polymerase family.</text>
</comment>
<evidence type="ECO:0000256" key="5">
    <source>
        <dbReference type="ARBA" id="ARBA00022723"/>
    </source>
</evidence>
<gene>
    <name evidence="11" type="ORF">GRI97_10330</name>
</gene>
<evidence type="ECO:0000256" key="4">
    <source>
        <dbReference type="ARBA" id="ARBA00022695"/>
    </source>
</evidence>
<reference evidence="11 12" key="1">
    <citation type="submission" date="2019-12" db="EMBL/GenBank/DDBJ databases">
        <title>Genomic-based taxomic classification of the family Erythrobacteraceae.</title>
        <authorList>
            <person name="Xu L."/>
        </authorList>
    </citation>
    <scope>NUCLEOTIDE SEQUENCE [LARGE SCALE GENOMIC DNA]</scope>
    <source>
        <strain evidence="11 12">S36</strain>
    </source>
</reference>
<keyword evidence="6" id="KW-0547">Nucleotide-binding</keyword>
<dbReference type="AlphaFoldDB" id="A0A6I4TTR2"/>
<evidence type="ECO:0000256" key="1">
    <source>
        <dbReference type="ARBA" id="ARBA00001946"/>
    </source>
</evidence>
<keyword evidence="4" id="KW-0548">Nucleotidyltransferase</keyword>
<dbReference type="GO" id="GO:0000049">
    <property type="term" value="F:tRNA binding"/>
    <property type="evidence" value="ECO:0007669"/>
    <property type="project" value="TreeGrafter"/>
</dbReference>
<dbReference type="GO" id="GO:0000166">
    <property type="term" value="F:nucleotide binding"/>
    <property type="evidence" value="ECO:0007669"/>
    <property type="project" value="UniProtKB-KW"/>
</dbReference>
<evidence type="ECO:0000256" key="2">
    <source>
        <dbReference type="ARBA" id="ARBA00022679"/>
    </source>
</evidence>
<keyword evidence="2 8" id="KW-0808">Transferase</keyword>
<dbReference type="OrthoDB" id="9805698at2"/>
<evidence type="ECO:0000256" key="7">
    <source>
        <dbReference type="ARBA" id="ARBA00022842"/>
    </source>
</evidence>
<dbReference type="GO" id="GO:0016779">
    <property type="term" value="F:nucleotidyltransferase activity"/>
    <property type="evidence" value="ECO:0007669"/>
    <property type="project" value="UniProtKB-KW"/>
</dbReference>
<dbReference type="PANTHER" id="PTHR46173">
    <property type="entry name" value="CCA TRNA NUCLEOTIDYLTRANSFERASE 1, MITOCHONDRIAL"/>
    <property type="match status" value="1"/>
</dbReference>
<evidence type="ECO:0000313" key="12">
    <source>
        <dbReference type="Proteomes" id="UP000469430"/>
    </source>
</evidence>
<accession>A0A6I4TTR2</accession>
<comment type="cofactor">
    <cofactor evidence="1">
        <name>Mg(2+)</name>
        <dbReference type="ChEBI" id="CHEBI:18420"/>
    </cofactor>
</comment>
<keyword evidence="5" id="KW-0479">Metal-binding</keyword>
<keyword evidence="8" id="KW-0694">RNA-binding</keyword>
<protein>
    <submittedName>
        <fullName evidence="11">CCA tRNA nucleotidyltransferase</fullName>
    </submittedName>
</protein>
<keyword evidence="3" id="KW-0819">tRNA processing</keyword>
<dbReference type="RefSeq" id="WP_161391108.1">
    <property type="nucleotide sequence ID" value="NZ_JBHSCP010000001.1"/>
</dbReference>
<proteinExistence type="inferred from homology"/>
<dbReference type="Pfam" id="PF12627">
    <property type="entry name" value="PolyA_pol_RNAbd"/>
    <property type="match status" value="1"/>
</dbReference>
<dbReference type="SUPFAM" id="SSF81891">
    <property type="entry name" value="Poly A polymerase C-terminal region-like"/>
    <property type="match status" value="1"/>
</dbReference>
<dbReference type="GO" id="GO:0008033">
    <property type="term" value="P:tRNA processing"/>
    <property type="evidence" value="ECO:0007669"/>
    <property type="project" value="UniProtKB-KW"/>
</dbReference>
<dbReference type="SUPFAM" id="SSF81301">
    <property type="entry name" value="Nucleotidyltransferase"/>
    <property type="match status" value="1"/>
</dbReference>
<evidence type="ECO:0000259" key="10">
    <source>
        <dbReference type="Pfam" id="PF12627"/>
    </source>
</evidence>
<feature type="domain" description="Poly A polymerase head" evidence="9">
    <location>
        <begin position="34"/>
        <end position="156"/>
    </location>
</feature>
<feature type="domain" description="tRNA nucleotidyltransferase/poly(A) polymerase RNA and SrmB- binding" evidence="10">
    <location>
        <begin position="185"/>
        <end position="243"/>
    </location>
</feature>